<dbReference type="SUPFAM" id="SSF88946">
    <property type="entry name" value="Sigma2 domain of RNA polymerase sigma factors"/>
    <property type="match status" value="1"/>
</dbReference>
<dbReference type="InterPro" id="IPR013324">
    <property type="entry name" value="RNA_pol_sigma_r3/r4-like"/>
</dbReference>
<dbReference type="NCBIfam" id="TIGR02937">
    <property type="entry name" value="sigma70-ECF"/>
    <property type="match status" value="1"/>
</dbReference>
<evidence type="ECO:0000259" key="5">
    <source>
        <dbReference type="Pfam" id="PF04542"/>
    </source>
</evidence>
<protein>
    <submittedName>
        <fullName evidence="7">RNA polymerase sigma factor (Sigma-70 family)</fullName>
    </submittedName>
</protein>
<accession>A0A4R1RIF6</accession>
<dbReference type="AlphaFoldDB" id="A0A4R1RIF6"/>
<reference evidence="7 8" key="1">
    <citation type="submission" date="2019-03" db="EMBL/GenBank/DDBJ databases">
        <title>Genomic Encyclopedia of Type Strains, Phase IV (KMG-IV): sequencing the most valuable type-strain genomes for metagenomic binning, comparative biology and taxonomic classification.</title>
        <authorList>
            <person name="Goeker M."/>
        </authorList>
    </citation>
    <scope>NUCLEOTIDE SEQUENCE [LARGE SCALE GENOMIC DNA]</scope>
    <source>
        <strain evidence="7 8">LX-B</strain>
    </source>
</reference>
<dbReference type="EMBL" id="SLUN01000016">
    <property type="protein sequence ID" value="TCL65878.1"/>
    <property type="molecule type" value="Genomic_DNA"/>
</dbReference>
<dbReference type="GO" id="GO:0006352">
    <property type="term" value="P:DNA-templated transcription initiation"/>
    <property type="evidence" value="ECO:0007669"/>
    <property type="project" value="InterPro"/>
</dbReference>
<dbReference type="InterPro" id="IPR007627">
    <property type="entry name" value="RNA_pol_sigma70_r2"/>
</dbReference>
<dbReference type="Gene3D" id="1.20.120.1810">
    <property type="match status" value="1"/>
</dbReference>
<keyword evidence="1" id="KW-0805">Transcription regulation</keyword>
<keyword evidence="3" id="KW-0238">DNA-binding</keyword>
<feature type="domain" description="RNA polymerase sigma-70 ECF-like HTH" evidence="6">
    <location>
        <begin position="113"/>
        <end position="167"/>
    </location>
</feature>
<dbReference type="GO" id="GO:0016987">
    <property type="term" value="F:sigma factor activity"/>
    <property type="evidence" value="ECO:0007669"/>
    <property type="project" value="UniProtKB-KW"/>
</dbReference>
<keyword evidence="8" id="KW-1185">Reference proteome</keyword>
<organism evidence="7 8">
    <name type="scientific">Hydrogenispora ethanolica</name>
    <dbReference type="NCBI Taxonomy" id="1082276"/>
    <lineage>
        <taxon>Bacteria</taxon>
        <taxon>Bacillati</taxon>
        <taxon>Bacillota</taxon>
        <taxon>Hydrogenispora</taxon>
    </lineage>
</organism>
<sequence>MLTAGQQKTVEDNMPLVWYVLKKYFPKHCTNEDVFQIGCLGLCRAAAKFDPERGVAFSTYAAVCIISEIRHYFRESHRHVWRFETESTDDLESGYYQLPAVLDTENEALANCNLEKVLHNLPFNVRKTAICRMAGLTQCETAAKLGVSQAQISRLLKRVKTKLKEESEVNLSATNERGANAVRHSKVFKTRAG</sequence>
<dbReference type="InterPro" id="IPR053812">
    <property type="entry name" value="HTH_Sigma70_ECF-like"/>
</dbReference>
<dbReference type="Pfam" id="PF04542">
    <property type="entry name" value="Sigma70_r2"/>
    <property type="match status" value="1"/>
</dbReference>
<proteinExistence type="predicted"/>
<dbReference type="RefSeq" id="WP_132014842.1">
    <property type="nucleotide sequence ID" value="NZ_SLUN01000016.1"/>
</dbReference>
<feature type="domain" description="RNA polymerase sigma-70 region 2" evidence="5">
    <location>
        <begin position="10"/>
        <end position="78"/>
    </location>
</feature>
<dbReference type="Proteomes" id="UP000295008">
    <property type="component" value="Unassembled WGS sequence"/>
</dbReference>
<dbReference type="OrthoDB" id="1906424at2"/>
<evidence type="ECO:0000313" key="7">
    <source>
        <dbReference type="EMBL" id="TCL65878.1"/>
    </source>
</evidence>
<dbReference type="Pfam" id="PF07638">
    <property type="entry name" value="Sigma70_ECF"/>
    <property type="match status" value="1"/>
</dbReference>
<evidence type="ECO:0000256" key="1">
    <source>
        <dbReference type="ARBA" id="ARBA00023015"/>
    </source>
</evidence>
<dbReference type="Gene3D" id="1.10.10.60">
    <property type="entry name" value="Homeodomain-like"/>
    <property type="match status" value="1"/>
</dbReference>
<evidence type="ECO:0000256" key="2">
    <source>
        <dbReference type="ARBA" id="ARBA00023082"/>
    </source>
</evidence>
<dbReference type="SUPFAM" id="SSF88659">
    <property type="entry name" value="Sigma3 and sigma4 domains of RNA polymerase sigma factors"/>
    <property type="match status" value="1"/>
</dbReference>
<evidence type="ECO:0000313" key="8">
    <source>
        <dbReference type="Proteomes" id="UP000295008"/>
    </source>
</evidence>
<gene>
    <name evidence="7" type="ORF">EDC14_10167</name>
</gene>
<evidence type="ECO:0000256" key="4">
    <source>
        <dbReference type="ARBA" id="ARBA00023163"/>
    </source>
</evidence>
<dbReference type="InterPro" id="IPR013325">
    <property type="entry name" value="RNA_pol_sigma_r2"/>
</dbReference>
<dbReference type="GO" id="GO:0003677">
    <property type="term" value="F:DNA binding"/>
    <property type="evidence" value="ECO:0007669"/>
    <property type="project" value="UniProtKB-KW"/>
</dbReference>
<name>A0A4R1RIF6_HYDET</name>
<dbReference type="InterPro" id="IPR014284">
    <property type="entry name" value="RNA_pol_sigma-70_dom"/>
</dbReference>
<comment type="caution">
    <text evidence="7">The sequence shown here is derived from an EMBL/GenBank/DDBJ whole genome shotgun (WGS) entry which is preliminary data.</text>
</comment>
<evidence type="ECO:0000256" key="3">
    <source>
        <dbReference type="ARBA" id="ARBA00023125"/>
    </source>
</evidence>
<keyword evidence="2" id="KW-0731">Sigma factor</keyword>
<keyword evidence="4" id="KW-0804">Transcription</keyword>
<evidence type="ECO:0000259" key="6">
    <source>
        <dbReference type="Pfam" id="PF07638"/>
    </source>
</evidence>
<dbReference type="PANTHER" id="PTHR30385">
    <property type="entry name" value="SIGMA FACTOR F FLAGELLAR"/>
    <property type="match status" value="1"/>
</dbReference>